<dbReference type="PANTHER" id="PTHR22912">
    <property type="entry name" value="DISULFIDE OXIDOREDUCTASE"/>
    <property type="match status" value="1"/>
</dbReference>
<feature type="domain" description="Pyridine nucleotide-disulphide oxidoreductase dimerisation" evidence="2">
    <location>
        <begin position="4"/>
        <end position="76"/>
    </location>
</feature>
<dbReference type="GO" id="GO:0006103">
    <property type="term" value="P:2-oxoglutarate metabolic process"/>
    <property type="evidence" value="ECO:0007669"/>
    <property type="project" value="TreeGrafter"/>
</dbReference>
<evidence type="ECO:0000313" key="3">
    <source>
        <dbReference type="EMBL" id="MPM01834.1"/>
    </source>
</evidence>
<evidence type="ECO:0000256" key="1">
    <source>
        <dbReference type="ARBA" id="ARBA00023027"/>
    </source>
</evidence>
<dbReference type="Gene3D" id="3.30.390.30">
    <property type="match status" value="1"/>
</dbReference>
<gene>
    <name evidence="3" type="primary">lpd_10</name>
    <name evidence="3" type="ORF">SDC9_48074</name>
</gene>
<dbReference type="PANTHER" id="PTHR22912:SF217">
    <property type="entry name" value="DIHYDROLIPOYL DEHYDROGENASE"/>
    <property type="match status" value="1"/>
</dbReference>
<dbReference type="InterPro" id="IPR016156">
    <property type="entry name" value="FAD/NAD-linked_Rdtase_dimer_sf"/>
</dbReference>
<dbReference type="EC" id="1.8.1.4" evidence="3"/>
<keyword evidence="3" id="KW-0560">Oxidoreductase</keyword>
<dbReference type="InterPro" id="IPR050151">
    <property type="entry name" value="Class-I_Pyr_Nuc-Dis_Oxidored"/>
</dbReference>
<evidence type="ECO:0000259" key="2">
    <source>
        <dbReference type="Pfam" id="PF02852"/>
    </source>
</evidence>
<organism evidence="3">
    <name type="scientific">bioreactor metagenome</name>
    <dbReference type="NCBI Taxonomy" id="1076179"/>
    <lineage>
        <taxon>unclassified sequences</taxon>
        <taxon>metagenomes</taxon>
        <taxon>ecological metagenomes</taxon>
    </lineage>
</organism>
<accession>A0A644WHS1</accession>
<comment type="caution">
    <text evidence="3">The sequence shown here is derived from an EMBL/GenBank/DDBJ whole genome shotgun (WGS) entry which is preliminary data.</text>
</comment>
<dbReference type="InterPro" id="IPR004099">
    <property type="entry name" value="Pyr_nucl-diS_OxRdtase_dimer"/>
</dbReference>
<dbReference type="PRINTS" id="PR00411">
    <property type="entry name" value="PNDRDTASEI"/>
</dbReference>
<dbReference type="GO" id="GO:0004148">
    <property type="term" value="F:dihydrolipoyl dehydrogenase (NADH) activity"/>
    <property type="evidence" value="ECO:0007669"/>
    <property type="project" value="UniProtKB-EC"/>
</dbReference>
<dbReference type="SUPFAM" id="SSF55424">
    <property type="entry name" value="FAD/NAD-linked reductases, dimerisation (C-terminal) domain"/>
    <property type="match status" value="1"/>
</dbReference>
<dbReference type="AlphaFoldDB" id="A0A644WHS1"/>
<dbReference type="Pfam" id="PF02852">
    <property type="entry name" value="Pyr_redox_dim"/>
    <property type="match status" value="1"/>
</dbReference>
<dbReference type="GO" id="GO:0050660">
    <property type="term" value="F:flavin adenine dinucleotide binding"/>
    <property type="evidence" value="ECO:0007669"/>
    <property type="project" value="TreeGrafter"/>
</dbReference>
<sequence length="88" mass="9307">MYINGKAMIEAQTEGIVKYVADGTTGEILGLHMSGLRATDLIVEGALAIRLEATVEEIISTIHAHPTVGESLLEAAHAVYGNAIHIPK</sequence>
<keyword evidence="1" id="KW-0520">NAD</keyword>
<reference evidence="3" key="1">
    <citation type="submission" date="2019-08" db="EMBL/GenBank/DDBJ databases">
        <authorList>
            <person name="Kucharzyk K."/>
            <person name="Murdoch R.W."/>
            <person name="Higgins S."/>
            <person name="Loffler F."/>
        </authorList>
    </citation>
    <scope>NUCLEOTIDE SEQUENCE</scope>
</reference>
<protein>
    <submittedName>
        <fullName evidence="3">Dihydrolipoyl dehydrogenase</fullName>
        <ecNumber evidence="3">1.8.1.4</ecNumber>
    </submittedName>
</protein>
<name>A0A644WHS1_9ZZZZ</name>
<dbReference type="EMBL" id="VSSQ01000827">
    <property type="protein sequence ID" value="MPM01834.1"/>
    <property type="molecule type" value="Genomic_DNA"/>
</dbReference>
<proteinExistence type="predicted"/>